<proteinExistence type="predicted"/>
<reference evidence="2" key="1">
    <citation type="submission" date="2022-11" db="EMBL/GenBank/DDBJ databases">
        <title>Minimal conservation of predation-associated metabolite biosynthetic gene clusters underscores biosynthetic potential of Myxococcota including descriptions for ten novel species: Archangium lansinium sp. nov., Myxococcus landrumus sp. nov., Nannocystis bai.</title>
        <authorList>
            <person name="Ahearne A."/>
            <person name="Stevens C."/>
            <person name="Phillips K."/>
        </authorList>
    </citation>
    <scope>NUCLEOTIDE SEQUENCE</scope>
    <source>
        <strain evidence="2">Na p29</strain>
    </source>
</reference>
<accession>A0A9X3EIB2</accession>
<gene>
    <name evidence="2" type="ORF">OV079_01275</name>
</gene>
<comment type="caution">
    <text evidence="2">The sequence shown here is derived from an EMBL/GenBank/DDBJ whole genome shotgun (WGS) entry which is preliminary data.</text>
</comment>
<evidence type="ECO:0000313" key="2">
    <source>
        <dbReference type="EMBL" id="MCY1004220.1"/>
    </source>
</evidence>
<dbReference type="RefSeq" id="WP_267765757.1">
    <property type="nucleotide sequence ID" value="NZ_JAPNKE010000002.1"/>
</dbReference>
<protein>
    <submittedName>
        <fullName evidence="2">Uncharacterized protein</fullName>
    </submittedName>
</protein>
<organism evidence="2 3">
    <name type="scientific">Nannocystis pusilla</name>
    <dbReference type="NCBI Taxonomy" id="889268"/>
    <lineage>
        <taxon>Bacteria</taxon>
        <taxon>Pseudomonadati</taxon>
        <taxon>Myxococcota</taxon>
        <taxon>Polyangia</taxon>
        <taxon>Nannocystales</taxon>
        <taxon>Nannocystaceae</taxon>
        <taxon>Nannocystis</taxon>
    </lineage>
</organism>
<sequence length="75" mass="7801">MQRIAGAGAETGKSDDEGSSATLAGHGSSPAARAQLPTILLEKMGTYSSGFQAEARPARAFCLQRVGDLFACTRR</sequence>
<keyword evidence="3" id="KW-1185">Reference proteome</keyword>
<evidence type="ECO:0000313" key="3">
    <source>
        <dbReference type="Proteomes" id="UP001150924"/>
    </source>
</evidence>
<dbReference type="Proteomes" id="UP001150924">
    <property type="component" value="Unassembled WGS sequence"/>
</dbReference>
<dbReference type="AlphaFoldDB" id="A0A9X3EIB2"/>
<evidence type="ECO:0000256" key="1">
    <source>
        <dbReference type="SAM" id="MobiDB-lite"/>
    </source>
</evidence>
<dbReference type="EMBL" id="JAPNKE010000002">
    <property type="protein sequence ID" value="MCY1004220.1"/>
    <property type="molecule type" value="Genomic_DNA"/>
</dbReference>
<feature type="region of interest" description="Disordered" evidence="1">
    <location>
        <begin position="1"/>
        <end position="31"/>
    </location>
</feature>
<name>A0A9X3EIB2_9BACT</name>